<accession>A0ACB6QV75</accession>
<reference evidence="1" key="1">
    <citation type="journal article" date="2020" name="Stud. Mycol.">
        <title>101 Dothideomycetes genomes: a test case for predicting lifestyles and emergence of pathogens.</title>
        <authorList>
            <person name="Haridas S."/>
            <person name="Albert R."/>
            <person name="Binder M."/>
            <person name="Bloem J."/>
            <person name="Labutti K."/>
            <person name="Salamov A."/>
            <person name="Andreopoulos B."/>
            <person name="Baker S."/>
            <person name="Barry K."/>
            <person name="Bills G."/>
            <person name="Bluhm B."/>
            <person name="Cannon C."/>
            <person name="Castanera R."/>
            <person name="Culley D."/>
            <person name="Daum C."/>
            <person name="Ezra D."/>
            <person name="Gonzalez J."/>
            <person name="Henrissat B."/>
            <person name="Kuo A."/>
            <person name="Liang C."/>
            <person name="Lipzen A."/>
            <person name="Lutzoni F."/>
            <person name="Magnuson J."/>
            <person name="Mondo S."/>
            <person name="Nolan M."/>
            <person name="Ohm R."/>
            <person name="Pangilinan J."/>
            <person name="Park H.-J."/>
            <person name="Ramirez L."/>
            <person name="Alfaro M."/>
            <person name="Sun H."/>
            <person name="Tritt A."/>
            <person name="Yoshinaga Y."/>
            <person name="Zwiers L.-H."/>
            <person name="Turgeon B."/>
            <person name="Goodwin S."/>
            <person name="Spatafora J."/>
            <person name="Crous P."/>
            <person name="Grigoriev I."/>
        </authorList>
    </citation>
    <scope>NUCLEOTIDE SEQUENCE</scope>
    <source>
        <strain evidence="1">ATCC 200398</strain>
    </source>
</reference>
<evidence type="ECO:0000313" key="2">
    <source>
        <dbReference type="Proteomes" id="UP000799755"/>
    </source>
</evidence>
<organism evidence="1 2">
    <name type="scientific">Lindgomyces ingoldianus</name>
    <dbReference type="NCBI Taxonomy" id="673940"/>
    <lineage>
        <taxon>Eukaryota</taxon>
        <taxon>Fungi</taxon>
        <taxon>Dikarya</taxon>
        <taxon>Ascomycota</taxon>
        <taxon>Pezizomycotina</taxon>
        <taxon>Dothideomycetes</taxon>
        <taxon>Pleosporomycetidae</taxon>
        <taxon>Pleosporales</taxon>
        <taxon>Lindgomycetaceae</taxon>
        <taxon>Lindgomyces</taxon>
    </lineage>
</organism>
<dbReference type="Proteomes" id="UP000799755">
    <property type="component" value="Unassembled WGS sequence"/>
</dbReference>
<comment type="caution">
    <text evidence="1">The sequence shown here is derived from an EMBL/GenBank/DDBJ whole genome shotgun (WGS) entry which is preliminary data.</text>
</comment>
<proteinExistence type="predicted"/>
<name>A0ACB6QV75_9PLEO</name>
<evidence type="ECO:0000313" key="1">
    <source>
        <dbReference type="EMBL" id="KAF2470908.1"/>
    </source>
</evidence>
<gene>
    <name evidence="1" type="ORF">BDR25DRAFT_303506</name>
</gene>
<keyword evidence="2" id="KW-1185">Reference proteome</keyword>
<protein>
    <submittedName>
        <fullName evidence="1">Uncharacterized protein</fullName>
    </submittedName>
</protein>
<dbReference type="EMBL" id="MU003506">
    <property type="protein sequence ID" value="KAF2470908.1"/>
    <property type="molecule type" value="Genomic_DNA"/>
</dbReference>
<sequence length="118" mass="13717">MAAPNTVPTLSLHVTITIAPENVTKFLEALKPAYDAVIAEPECTFFEVYQSAEEPGVFKFVENWKATREWMINVQFKKDYYKPYLTITEPIYIKPREHEIYDCMPGKDWVYVSKEMAA</sequence>